<feature type="compositionally biased region" description="Polar residues" evidence="1">
    <location>
        <begin position="470"/>
        <end position="489"/>
    </location>
</feature>
<dbReference type="AlphaFoldDB" id="A0AAD7B0M0"/>
<feature type="compositionally biased region" description="Polar residues" evidence="1">
    <location>
        <begin position="527"/>
        <end position="537"/>
    </location>
</feature>
<feature type="compositionally biased region" description="Basic and acidic residues" evidence="1">
    <location>
        <begin position="142"/>
        <end position="162"/>
    </location>
</feature>
<feature type="region of interest" description="Disordered" evidence="1">
    <location>
        <begin position="207"/>
        <end position="234"/>
    </location>
</feature>
<organism evidence="2 3">
    <name type="scientific">Roridomyces roridus</name>
    <dbReference type="NCBI Taxonomy" id="1738132"/>
    <lineage>
        <taxon>Eukaryota</taxon>
        <taxon>Fungi</taxon>
        <taxon>Dikarya</taxon>
        <taxon>Basidiomycota</taxon>
        <taxon>Agaricomycotina</taxon>
        <taxon>Agaricomycetes</taxon>
        <taxon>Agaricomycetidae</taxon>
        <taxon>Agaricales</taxon>
        <taxon>Marasmiineae</taxon>
        <taxon>Mycenaceae</taxon>
        <taxon>Roridomyces</taxon>
    </lineage>
</organism>
<accession>A0AAD7B0M0</accession>
<dbReference type="Proteomes" id="UP001221142">
    <property type="component" value="Unassembled WGS sequence"/>
</dbReference>
<dbReference type="EMBL" id="JARKIF010000054">
    <property type="protein sequence ID" value="KAJ7606791.1"/>
    <property type="molecule type" value="Genomic_DNA"/>
</dbReference>
<feature type="region of interest" description="Disordered" evidence="1">
    <location>
        <begin position="248"/>
        <end position="307"/>
    </location>
</feature>
<feature type="compositionally biased region" description="Polar residues" evidence="1">
    <location>
        <begin position="496"/>
        <end position="507"/>
    </location>
</feature>
<feature type="compositionally biased region" description="Polar residues" evidence="1">
    <location>
        <begin position="283"/>
        <end position="296"/>
    </location>
</feature>
<reference evidence="2" key="1">
    <citation type="submission" date="2023-03" db="EMBL/GenBank/DDBJ databases">
        <title>Massive genome expansion in bonnet fungi (Mycena s.s.) driven by repeated elements and novel gene families across ecological guilds.</title>
        <authorList>
            <consortium name="Lawrence Berkeley National Laboratory"/>
            <person name="Harder C.B."/>
            <person name="Miyauchi S."/>
            <person name="Viragh M."/>
            <person name="Kuo A."/>
            <person name="Thoen E."/>
            <person name="Andreopoulos B."/>
            <person name="Lu D."/>
            <person name="Skrede I."/>
            <person name="Drula E."/>
            <person name="Henrissat B."/>
            <person name="Morin E."/>
            <person name="Kohler A."/>
            <person name="Barry K."/>
            <person name="LaButti K."/>
            <person name="Morin E."/>
            <person name="Salamov A."/>
            <person name="Lipzen A."/>
            <person name="Mereny Z."/>
            <person name="Hegedus B."/>
            <person name="Baldrian P."/>
            <person name="Stursova M."/>
            <person name="Weitz H."/>
            <person name="Taylor A."/>
            <person name="Grigoriev I.V."/>
            <person name="Nagy L.G."/>
            <person name="Martin F."/>
            <person name="Kauserud H."/>
        </authorList>
    </citation>
    <scope>NUCLEOTIDE SEQUENCE</scope>
    <source>
        <strain evidence="2">9284</strain>
    </source>
</reference>
<name>A0AAD7B0M0_9AGAR</name>
<proteinExistence type="predicted"/>
<protein>
    <submittedName>
        <fullName evidence="2">Uncharacterized protein</fullName>
    </submittedName>
</protein>
<feature type="region of interest" description="Disordered" evidence="1">
    <location>
        <begin position="142"/>
        <end position="186"/>
    </location>
</feature>
<feature type="region of interest" description="Disordered" evidence="1">
    <location>
        <begin position="393"/>
        <end position="563"/>
    </location>
</feature>
<feature type="compositionally biased region" description="Acidic residues" evidence="1">
    <location>
        <begin position="439"/>
        <end position="455"/>
    </location>
</feature>
<gene>
    <name evidence="2" type="ORF">FB45DRAFT_435425</name>
</gene>
<evidence type="ECO:0000256" key="1">
    <source>
        <dbReference type="SAM" id="MobiDB-lite"/>
    </source>
</evidence>
<keyword evidence="3" id="KW-1185">Reference proteome</keyword>
<evidence type="ECO:0000313" key="3">
    <source>
        <dbReference type="Proteomes" id="UP001221142"/>
    </source>
</evidence>
<sequence length="782" mass="85037">MLIKLTPLASPTPTPTILFALAFPDLPQSLPVPTAWAAQLARLSADDLEAPPSLHALDRAAAFPSLLQEVLFDLPARRICCTFLDGAAEDWELDVRCAEMLERVIGDVEESGKAEERAREWQRAFEAERMRVRKEAEAEVERAAQEREAAEREREVEMDRRYSAAKGKAKEQSLNSPPPSIKAGKAKGGLYRSRSLLHALVSTFSTTAPSSLPAAPASAPPTRSSFSTPRSPSPFRAFARRASFSALSTAARTDKTTSPESRPVSPPVTQNLESPAPSASSSTFATHQQRQGTLPNMPSPNAPTESPRLLRRRARSTLVDAFRAHVLPVLTARVGLFERASFAPIAEVQIAKPEPGGGYHAWVARSMLRRAEARMRELEATWPALARACARRNHADDSDQSPNSASASGFSPTSPFFGTPSPSPSPRQATFEPWSSSSEDSDSEDDQGADGDSDEYGFSVGSEEEEESLATASDGSSVHTPESGHSISYTPRHVSETSGSTTSSYFTCSDDAEAGETAAESKPASHVRSSTTVSTAAQRLAKREQREAKRARRTARAEHAAFARMTTRLRGLITQGSATRGLARMQREEGDRVREVRGVRRSWLDGKAARTNTVQVRAFRPSGLGRGAWGPEDVNYVEEEEQQESGGYHQREASESPPAYEDVMALGFPPHNPIRVGGHRVHRRRSMRMLAHLDQLELDVDVELEHLDAATGLEGLDIDAVGLEHHLDVGESIDVDAMGLDIDVDDVFGGGKARSGWAPRVAVPVSVKARRDVWEQRLVAAV</sequence>
<evidence type="ECO:0000313" key="2">
    <source>
        <dbReference type="EMBL" id="KAJ7606791.1"/>
    </source>
</evidence>
<comment type="caution">
    <text evidence="2">The sequence shown here is derived from an EMBL/GenBank/DDBJ whole genome shotgun (WGS) entry which is preliminary data.</text>
</comment>
<feature type="compositionally biased region" description="Low complexity" evidence="1">
    <location>
        <begin position="404"/>
        <end position="420"/>
    </location>
</feature>